<accession>A0A645DJC5</accession>
<keyword evidence="1" id="KW-1133">Transmembrane helix</keyword>
<dbReference type="EMBL" id="VSSQ01036789">
    <property type="protein sequence ID" value="MPM89351.1"/>
    <property type="molecule type" value="Genomic_DNA"/>
</dbReference>
<comment type="caution">
    <text evidence="2">The sequence shown here is derived from an EMBL/GenBank/DDBJ whole genome shotgun (WGS) entry which is preliminary data.</text>
</comment>
<sequence length="132" mass="15765">MLDICYKNKESVFKIKKDGFATIECIFSVTIVCLGIYIISNVLYNSYEFTLFNKDRFEMLDIAKSKIEETKFFIKNNSKDSINNFNKKDKINKFETETIIEKNKENYQCYKVYVLVHNEKNNLKLESYVFKQ</sequence>
<keyword evidence="1" id="KW-0472">Membrane</keyword>
<dbReference type="AlphaFoldDB" id="A0A645DJC5"/>
<name>A0A645DJC5_9ZZZZ</name>
<evidence type="ECO:0000313" key="2">
    <source>
        <dbReference type="EMBL" id="MPM89351.1"/>
    </source>
</evidence>
<organism evidence="2">
    <name type="scientific">bioreactor metagenome</name>
    <dbReference type="NCBI Taxonomy" id="1076179"/>
    <lineage>
        <taxon>unclassified sequences</taxon>
        <taxon>metagenomes</taxon>
        <taxon>ecological metagenomes</taxon>
    </lineage>
</organism>
<proteinExistence type="predicted"/>
<feature type="transmembrane region" description="Helical" evidence="1">
    <location>
        <begin position="21"/>
        <end position="44"/>
    </location>
</feature>
<keyword evidence="1" id="KW-0812">Transmembrane</keyword>
<gene>
    <name evidence="2" type="ORF">SDC9_136460</name>
</gene>
<protein>
    <recommendedName>
        <fullName evidence="3">Prepilin-type N-terminal cleavage/methylation domain-containing protein</fullName>
    </recommendedName>
</protein>
<evidence type="ECO:0000256" key="1">
    <source>
        <dbReference type="SAM" id="Phobius"/>
    </source>
</evidence>
<evidence type="ECO:0008006" key="3">
    <source>
        <dbReference type="Google" id="ProtNLM"/>
    </source>
</evidence>
<reference evidence="2" key="1">
    <citation type="submission" date="2019-08" db="EMBL/GenBank/DDBJ databases">
        <authorList>
            <person name="Kucharzyk K."/>
            <person name="Murdoch R.W."/>
            <person name="Higgins S."/>
            <person name="Loffler F."/>
        </authorList>
    </citation>
    <scope>NUCLEOTIDE SEQUENCE</scope>
</reference>